<dbReference type="InterPro" id="IPR036673">
    <property type="entry name" value="Cyanovirin-N_sf"/>
</dbReference>
<accession>A0AAI9ZQ59</accession>
<sequence>MKFVIVVASLVIMIAAAPGWKSPCHQGFPCAHSVAGNCTQFDLNNEWRATVDSRQLNESWIYAVCPDSVQPNITVLSKLDLRNCIANDQGTLTLREKGGHNGQACTVSKPPPVPVGQEPVGEMKLQCWMPGNPFLKNIGLLAFKEVNISSMIWVDHNSVLGCYSQTGVRIPK</sequence>
<keyword evidence="3" id="KW-1185">Reference proteome</keyword>
<dbReference type="AlphaFoldDB" id="A0AAI9ZQ59"/>
<evidence type="ECO:0000313" key="3">
    <source>
        <dbReference type="Proteomes" id="UP001243989"/>
    </source>
</evidence>
<reference evidence="2" key="1">
    <citation type="submission" date="2021-06" db="EMBL/GenBank/DDBJ databases">
        <title>Comparative genomics, transcriptomics and evolutionary studies reveal genomic signatures of adaptation to plant cell wall in hemibiotrophic fungi.</title>
        <authorList>
            <consortium name="DOE Joint Genome Institute"/>
            <person name="Baroncelli R."/>
            <person name="Diaz J.F."/>
            <person name="Benocci T."/>
            <person name="Peng M."/>
            <person name="Battaglia E."/>
            <person name="Haridas S."/>
            <person name="Andreopoulos W."/>
            <person name="Labutti K."/>
            <person name="Pangilinan J."/>
            <person name="Floch G.L."/>
            <person name="Makela M.R."/>
            <person name="Henrissat B."/>
            <person name="Grigoriev I.V."/>
            <person name="Crouch J.A."/>
            <person name="De Vries R.P."/>
            <person name="Sukno S.A."/>
            <person name="Thon M.R."/>
        </authorList>
    </citation>
    <scope>NUCLEOTIDE SEQUENCE</scope>
    <source>
        <strain evidence="2">CBS 102054</strain>
    </source>
</reference>
<evidence type="ECO:0000256" key="1">
    <source>
        <dbReference type="SAM" id="SignalP"/>
    </source>
</evidence>
<feature type="signal peptide" evidence="1">
    <location>
        <begin position="1"/>
        <end position="16"/>
    </location>
</feature>
<gene>
    <name evidence="2" type="ORF">BDP81DRAFT_395476</name>
</gene>
<name>A0AAI9ZQ59_9PEZI</name>
<dbReference type="GeneID" id="85472932"/>
<proteinExistence type="predicted"/>
<dbReference type="Proteomes" id="UP001243989">
    <property type="component" value="Unassembled WGS sequence"/>
</dbReference>
<dbReference type="Gene3D" id="2.30.60.10">
    <property type="entry name" value="Cyanovirin-N"/>
    <property type="match status" value="1"/>
</dbReference>
<organism evidence="2 3">
    <name type="scientific">Colletotrichum phormii</name>
    <dbReference type="NCBI Taxonomy" id="359342"/>
    <lineage>
        <taxon>Eukaryota</taxon>
        <taxon>Fungi</taxon>
        <taxon>Dikarya</taxon>
        <taxon>Ascomycota</taxon>
        <taxon>Pezizomycotina</taxon>
        <taxon>Sordariomycetes</taxon>
        <taxon>Hypocreomycetidae</taxon>
        <taxon>Glomerellales</taxon>
        <taxon>Glomerellaceae</taxon>
        <taxon>Colletotrichum</taxon>
        <taxon>Colletotrichum acutatum species complex</taxon>
    </lineage>
</organism>
<protein>
    <recommendedName>
        <fullName evidence="4">Cyanovirin-N domain-containing protein</fullName>
    </recommendedName>
</protein>
<dbReference type="EMBL" id="JAHMHQ010000013">
    <property type="protein sequence ID" value="KAK1634998.1"/>
    <property type="molecule type" value="Genomic_DNA"/>
</dbReference>
<evidence type="ECO:0000313" key="2">
    <source>
        <dbReference type="EMBL" id="KAK1634998.1"/>
    </source>
</evidence>
<comment type="caution">
    <text evidence="2">The sequence shown here is derived from an EMBL/GenBank/DDBJ whole genome shotgun (WGS) entry which is preliminary data.</text>
</comment>
<dbReference type="RefSeq" id="XP_060443605.1">
    <property type="nucleotide sequence ID" value="XM_060588070.1"/>
</dbReference>
<keyword evidence="1" id="KW-0732">Signal</keyword>
<evidence type="ECO:0008006" key="4">
    <source>
        <dbReference type="Google" id="ProtNLM"/>
    </source>
</evidence>
<feature type="chain" id="PRO_5042479642" description="Cyanovirin-N domain-containing protein" evidence="1">
    <location>
        <begin position="17"/>
        <end position="172"/>
    </location>
</feature>
<dbReference type="SUPFAM" id="SSF51322">
    <property type="entry name" value="Cyanovirin-N"/>
    <property type="match status" value="1"/>
</dbReference>